<dbReference type="GO" id="GO:0006897">
    <property type="term" value="P:endocytosis"/>
    <property type="evidence" value="ECO:0007669"/>
    <property type="project" value="TreeGrafter"/>
</dbReference>
<dbReference type="Gene3D" id="3.40.50.300">
    <property type="entry name" value="P-loop containing nucleotide triphosphate hydrolases"/>
    <property type="match status" value="1"/>
</dbReference>
<dbReference type="FunFam" id="3.40.50.300:FF:001425">
    <property type="entry name" value="Dynamin GTPase, putative"/>
    <property type="match status" value="1"/>
</dbReference>
<dbReference type="Proteomes" id="UP001283341">
    <property type="component" value="Unassembled WGS sequence"/>
</dbReference>
<proteinExistence type="predicted"/>
<sequence>MGSIGKAGSLDDLGNHVYLEKQDKLRDIGVDIPTSQIVVVGGQSSGKSSCLEGLTGFSFPRGQGLCTRYATQITLRRSDFENNVISITPSSNASPDTKQKLREFHRELKDFEPKSLANVIEEANTAMKIRSGDSKDDMSSPMFSDHILKVEISGPDKPHLTVIDVAGLFHVTGEEGSTTESDKLLVDNMVQEYMKNERTIVLVVMSCLADRATERIMQFARDADPKGERTVGVLTKADLVTEKAVHKNLLDLVAGKTLKLGYFVVRNRGADEDDMDLSECKRKGDGLFRQPDWAGIKKLDRCGVEALKMELQVLLTDLAKRELPKQRAEVTNKLVEVRKLDVMGAARPDAASQREVLIKLASKFERIAHDALEGRYDGDAIFTEKPDLKLVTKIVGFNEGFSDLMWKTGHTRKFVDEPAVNKEKSDDVKLQENGPKHQYYAEIMGKIQVVVSMFPELDQIVPADKYTCAEPEGTSIMKYIEECYRDSRGPELGTFGGSMLAMTFRDQAAKWHDIARYHVCIIIVVVHHFIKKLLNVVFLQDAYKRALDVNKHLINIELNVRPSTTNHYFSDNLSKARLERFTKDAKKHMTSLDGTVKLSQLTRLVNDKGNVEQTKEDIHDILKSYYKVARKRFVDNINRQVVEYELLEGPNSPVKALSSELVAKMTDSQLDRIAGEDASTQRERARLKAEIEGLEEAMEVLRS</sequence>
<keyword evidence="2" id="KW-0342">GTP-binding</keyword>
<feature type="domain" description="Dynamin-type G" evidence="4">
    <location>
        <begin position="31"/>
        <end position="324"/>
    </location>
</feature>
<dbReference type="GO" id="GO:0003924">
    <property type="term" value="F:GTPase activity"/>
    <property type="evidence" value="ECO:0007669"/>
    <property type="project" value="InterPro"/>
</dbReference>
<dbReference type="PANTHER" id="PTHR11566">
    <property type="entry name" value="DYNAMIN"/>
    <property type="match status" value="1"/>
</dbReference>
<organism evidence="5 6">
    <name type="scientific">Apodospora peruviana</name>
    <dbReference type="NCBI Taxonomy" id="516989"/>
    <lineage>
        <taxon>Eukaryota</taxon>
        <taxon>Fungi</taxon>
        <taxon>Dikarya</taxon>
        <taxon>Ascomycota</taxon>
        <taxon>Pezizomycotina</taxon>
        <taxon>Sordariomycetes</taxon>
        <taxon>Sordariomycetidae</taxon>
        <taxon>Sordariales</taxon>
        <taxon>Lasiosphaeriaceae</taxon>
        <taxon>Apodospora</taxon>
    </lineage>
</organism>
<comment type="caution">
    <text evidence="5">The sequence shown here is derived from an EMBL/GenBank/DDBJ whole genome shotgun (WGS) entry which is preliminary data.</text>
</comment>
<evidence type="ECO:0000313" key="5">
    <source>
        <dbReference type="EMBL" id="KAK3319348.1"/>
    </source>
</evidence>
<evidence type="ECO:0000259" key="4">
    <source>
        <dbReference type="PROSITE" id="PS51718"/>
    </source>
</evidence>
<accession>A0AAE0I655</accession>
<name>A0AAE0I655_9PEZI</name>
<dbReference type="AlphaFoldDB" id="A0AAE0I655"/>
<dbReference type="InterPro" id="IPR045063">
    <property type="entry name" value="Dynamin_N"/>
</dbReference>
<dbReference type="GO" id="GO:0005874">
    <property type="term" value="C:microtubule"/>
    <property type="evidence" value="ECO:0007669"/>
    <property type="project" value="TreeGrafter"/>
</dbReference>
<evidence type="ECO:0000256" key="1">
    <source>
        <dbReference type="ARBA" id="ARBA00022741"/>
    </source>
</evidence>
<feature type="domain" description="GED" evidence="3">
    <location>
        <begin position="615"/>
        <end position="703"/>
    </location>
</feature>
<dbReference type="InterPro" id="IPR001401">
    <property type="entry name" value="Dynamin_GTPase"/>
</dbReference>
<dbReference type="EMBL" id="JAUEDM010000004">
    <property type="protein sequence ID" value="KAK3319348.1"/>
    <property type="molecule type" value="Genomic_DNA"/>
</dbReference>
<dbReference type="InterPro" id="IPR027417">
    <property type="entry name" value="P-loop_NTPase"/>
</dbReference>
<dbReference type="GO" id="GO:0005739">
    <property type="term" value="C:mitochondrion"/>
    <property type="evidence" value="ECO:0007669"/>
    <property type="project" value="TreeGrafter"/>
</dbReference>
<keyword evidence="1" id="KW-0547">Nucleotide-binding</keyword>
<reference evidence="5" key="1">
    <citation type="journal article" date="2023" name="Mol. Phylogenet. Evol.">
        <title>Genome-scale phylogeny and comparative genomics of the fungal order Sordariales.</title>
        <authorList>
            <person name="Hensen N."/>
            <person name="Bonometti L."/>
            <person name="Westerberg I."/>
            <person name="Brannstrom I.O."/>
            <person name="Guillou S."/>
            <person name="Cros-Aarteil S."/>
            <person name="Calhoun S."/>
            <person name="Haridas S."/>
            <person name="Kuo A."/>
            <person name="Mondo S."/>
            <person name="Pangilinan J."/>
            <person name="Riley R."/>
            <person name="LaButti K."/>
            <person name="Andreopoulos B."/>
            <person name="Lipzen A."/>
            <person name="Chen C."/>
            <person name="Yan M."/>
            <person name="Daum C."/>
            <person name="Ng V."/>
            <person name="Clum A."/>
            <person name="Steindorff A."/>
            <person name="Ohm R.A."/>
            <person name="Martin F."/>
            <person name="Silar P."/>
            <person name="Natvig D.O."/>
            <person name="Lalanne C."/>
            <person name="Gautier V."/>
            <person name="Ament-Velasquez S.L."/>
            <person name="Kruys A."/>
            <person name="Hutchinson M.I."/>
            <person name="Powell A.J."/>
            <person name="Barry K."/>
            <person name="Miller A.N."/>
            <person name="Grigoriev I.V."/>
            <person name="Debuchy R."/>
            <person name="Gladieux P."/>
            <person name="Hiltunen Thoren M."/>
            <person name="Johannesson H."/>
        </authorList>
    </citation>
    <scope>NUCLEOTIDE SEQUENCE</scope>
    <source>
        <strain evidence="5">CBS 118394</strain>
    </source>
</reference>
<dbReference type="Pfam" id="PF00350">
    <property type="entry name" value="Dynamin_N"/>
    <property type="match status" value="1"/>
</dbReference>
<dbReference type="GO" id="GO:0048312">
    <property type="term" value="P:intracellular distribution of mitochondria"/>
    <property type="evidence" value="ECO:0007669"/>
    <property type="project" value="TreeGrafter"/>
</dbReference>
<dbReference type="Pfam" id="PF01031">
    <property type="entry name" value="Dynamin_M"/>
    <property type="match status" value="1"/>
</dbReference>
<dbReference type="InterPro" id="IPR000375">
    <property type="entry name" value="Dynamin_stalk"/>
</dbReference>
<dbReference type="PROSITE" id="PS51718">
    <property type="entry name" value="G_DYNAMIN_2"/>
    <property type="match status" value="1"/>
</dbReference>
<dbReference type="InterPro" id="IPR003130">
    <property type="entry name" value="GED"/>
</dbReference>
<dbReference type="InterPro" id="IPR022812">
    <property type="entry name" value="Dynamin"/>
</dbReference>
<reference evidence="5" key="2">
    <citation type="submission" date="2023-06" db="EMBL/GenBank/DDBJ databases">
        <authorList>
            <consortium name="Lawrence Berkeley National Laboratory"/>
            <person name="Haridas S."/>
            <person name="Hensen N."/>
            <person name="Bonometti L."/>
            <person name="Westerberg I."/>
            <person name="Brannstrom I.O."/>
            <person name="Guillou S."/>
            <person name="Cros-Aarteil S."/>
            <person name="Calhoun S."/>
            <person name="Kuo A."/>
            <person name="Mondo S."/>
            <person name="Pangilinan J."/>
            <person name="Riley R."/>
            <person name="Labutti K."/>
            <person name="Andreopoulos B."/>
            <person name="Lipzen A."/>
            <person name="Chen C."/>
            <person name="Yanf M."/>
            <person name="Daum C."/>
            <person name="Ng V."/>
            <person name="Clum A."/>
            <person name="Steindorff A."/>
            <person name="Ohm R."/>
            <person name="Martin F."/>
            <person name="Silar P."/>
            <person name="Natvig D."/>
            <person name="Lalanne C."/>
            <person name="Gautier V."/>
            <person name="Ament-Velasquez S.L."/>
            <person name="Kruys A."/>
            <person name="Hutchinson M.I."/>
            <person name="Powell A.J."/>
            <person name="Barry K."/>
            <person name="Miller A.N."/>
            <person name="Grigoriev I.V."/>
            <person name="Debuchy R."/>
            <person name="Gladieux P."/>
            <person name="Thoren M.H."/>
            <person name="Johannesson H."/>
        </authorList>
    </citation>
    <scope>NUCLEOTIDE SEQUENCE</scope>
    <source>
        <strain evidence="5">CBS 118394</strain>
    </source>
</reference>
<keyword evidence="5" id="KW-0378">Hydrolase</keyword>
<dbReference type="PROSITE" id="PS51388">
    <property type="entry name" value="GED"/>
    <property type="match status" value="1"/>
</dbReference>
<dbReference type="GO" id="GO:0016020">
    <property type="term" value="C:membrane"/>
    <property type="evidence" value="ECO:0007669"/>
    <property type="project" value="TreeGrafter"/>
</dbReference>
<dbReference type="InterPro" id="IPR020850">
    <property type="entry name" value="GED_dom"/>
</dbReference>
<dbReference type="GO" id="GO:0016559">
    <property type="term" value="P:peroxisome fission"/>
    <property type="evidence" value="ECO:0007669"/>
    <property type="project" value="TreeGrafter"/>
</dbReference>
<dbReference type="GO" id="GO:0000266">
    <property type="term" value="P:mitochondrial fission"/>
    <property type="evidence" value="ECO:0007669"/>
    <property type="project" value="TreeGrafter"/>
</dbReference>
<keyword evidence="6" id="KW-1185">Reference proteome</keyword>
<dbReference type="GO" id="GO:0008017">
    <property type="term" value="F:microtubule binding"/>
    <property type="evidence" value="ECO:0007669"/>
    <property type="project" value="TreeGrafter"/>
</dbReference>
<dbReference type="SMART" id="SM00053">
    <property type="entry name" value="DYNc"/>
    <property type="match status" value="1"/>
</dbReference>
<evidence type="ECO:0000256" key="2">
    <source>
        <dbReference type="ARBA" id="ARBA00023134"/>
    </source>
</evidence>
<dbReference type="InterPro" id="IPR030381">
    <property type="entry name" value="G_DYNAMIN_dom"/>
</dbReference>
<dbReference type="PRINTS" id="PR00195">
    <property type="entry name" value="DYNAMIN"/>
</dbReference>
<evidence type="ECO:0000313" key="6">
    <source>
        <dbReference type="Proteomes" id="UP001283341"/>
    </source>
</evidence>
<protein>
    <submittedName>
        <fullName evidence="5">P-loop containing nucleoside triphosphate hydrolase protein</fullName>
    </submittedName>
</protein>
<dbReference type="CDD" id="cd08771">
    <property type="entry name" value="DLP_1"/>
    <property type="match status" value="1"/>
</dbReference>
<dbReference type="Pfam" id="PF02212">
    <property type="entry name" value="GED"/>
    <property type="match status" value="1"/>
</dbReference>
<dbReference type="GO" id="GO:0005525">
    <property type="term" value="F:GTP binding"/>
    <property type="evidence" value="ECO:0007669"/>
    <property type="project" value="InterPro"/>
</dbReference>
<evidence type="ECO:0000259" key="3">
    <source>
        <dbReference type="PROSITE" id="PS51388"/>
    </source>
</evidence>
<dbReference type="SUPFAM" id="SSF52540">
    <property type="entry name" value="P-loop containing nucleoside triphosphate hydrolases"/>
    <property type="match status" value="1"/>
</dbReference>
<gene>
    <name evidence="5" type="ORF">B0H66DRAFT_582632</name>
</gene>
<dbReference type="PANTHER" id="PTHR11566:SF215">
    <property type="entry name" value="DYNAMIN GTPASE"/>
    <property type="match status" value="1"/>
</dbReference>